<name>A0A0M8MDE1_9FLAO</name>
<dbReference type="NCBIfam" id="TIGR04183">
    <property type="entry name" value="Por_Secre_tail"/>
    <property type="match status" value="1"/>
</dbReference>
<dbReference type="Gene3D" id="2.60.40.10">
    <property type="entry name" value="Immunoglobulins"/>
    <property type="match status" value="1"/>
</dbReference>
<dbReference type="Proteomes" id="UP000037755">
    <property type="component" value="Unassembled WGS sequence"/>
</dbReference>
<keyword evidence="4" id="KW-1185">Reference proteome</keyword>
<accession>A0A0M8MDE1</accession>
<dbReference type="STRING" id="1202724.AM493_10890"/>
<dbReference type="InterPro" id="IPR026444">
    <property type="entry name" value="Secre_tail"/>
</dbReference>
<organism evidence="3 4">
    <name type="scientific">Flavobacterium akiainvivens</name>
    <dbReference type="NCBI Taxonomy" id="1202724"/>
    <lineage>
        <taxon>Bacteria</taxon>
        <taxon>Pseudomonadati</taxon>
        <taxon>Bacteroidota</taxon>
        <taxon>Flavobacteriia</taxon>
        <taxon>Flavobacteriales</taxon>
        <taxon>Flavobacteriaceae</taxon>
        <taxon>Flavobacterium</taxon>
    </lineage>
</organism>
<evidence type="ECO:0000313" key="4">
    <source>
        <dbReference type="Proteomes" id="UP000037755"/>
    </source>
</evidence>
<dbReference type="PATRIC" id="fig|1202724.3.peg.2262"/>
<dbReference type="AlphaFoldDB" id="A0A0M8MDE1"/>
<dbReference type="EMBL" id="LIYD01000005">
    <property type="protein sequence ID" value="KOS06484.1"/>
    <property type="molecule type" value="Genomic_DNA"/>
</dbReference>
<protein>
    <recommendedName>
        <fullName evidence="2">Secretion system C-terminal sorting domain-containing protein</fullName>
    </recommendedName>
</protein>
<dbReference type="InterPro" id="IPR013783">
    <property type="entry name" value="Ig-like_fold"/>
</dbReference>
<feature type="domain" description="Secretion system C-terminal sorting" evidence="2">
    <location>
        <begin position="575"/>
        <end position="645"/>
    </location>
</feature>
<gene>
    <name evidence="3" type="ORF">AM493_10890</name>
</gene>
<reference evidence="3 4" key="1">
    <citation type="submission" date="2015-08" db="EMBL/GenBank/DDBJ databases">
        <title>Whole genome sequence of Flavobacterium akiainvivens IK-1T, from decaying Wikstroemia oahuensis, an endemic Hawaiian shrub.</title>
        <authorList>
            <person name="Wan X."/>
            <person name="Hou S."/>
            <person name="Saito J."/>
            <person name="Donachie S."/>
        </authorList>
    </citation>
    <scope>NUCLEOTIDE SEQUENCE [LARGE SCALE GENOMIC DNA]</scope>
    <source>
        <strain evidence="3 4">IK-1</strain>
    </source>
</reference>
<evidence type="ECO:0000256" key="1">
    <source>
        <dbReference type="ARBA" id="ARBA00022729"/>
    </source>
</evidence>
<evidence type="ECO:0000313" key="3">
    <source>
        <dbReference type="EMBL" id="KOS06484.1"/>
    </source>
</evidence>
<dbReference type="Pfam" id="PF18962">
    <property type="entry name" value="Por_Secre_tail"/>
    <property type="match status" value="1"/>
</dbReference>
<keyword evidence="1" id="KW-0732">Signal</keyword>
<proteinExistence type="predicted"/>
<sequence>MATCFAQQQAVITGDEMLCPNGTGTAMVQGIVPYDSYQWQVKAYGESTFANIAGATSSTFTYDQYTYSVTHIRCQVSQNGETFYSNELFINSLTFLPPFFSTETTGSAAFDPETGNYVICPGDTVVNSVMNGGNVQWFKDNTPIAGANTATYTITEPGTYHATTAPSECPGSASNTLPVVVVYNPTCAPLDLDPVIEGDTMLCPGADGTAEVTNETEYDTYQWQVKAYGEDEFADIEGATEETFTYGQYEYSVTHIRVKVTLDSETYYSNELFIDGHAWTGLTVAHSADGQIPDIDSNGNMLICEGDTITNSVASPYTIVQWYKDGEPIEGATSTTYLITAPGEYYVVAAPAICPTSTSTSIPFNVINNPDCAPNQDGPVIGGDTMLCPDGEGTAGTINNMVYDSYQWQVRDYNPGDEEEFTDIEGATEAGFTYGQYEYAAKEIRLVVTLDGETYYSNILLIDSHVFAGLMVTHTTSGQVSTDPLTGAFLLCGDAASVSNTVALPYTIVQWYKDGEPIEGATETTYVIVEPGEYYVVGSPEVCPDFEMTLPSFTVGLDPECTTGIDNPAENAFTVYPNPANTTLNLSAPNGAVLESYTIIDVTGKTLLSGNLTGATPSINIQALAQGSYIIRVSSQGAQTSKMFIKQ</sequence>
<evidence type="ECO:0000259" key="2">
    <source>
        <dbReference type="Pfam" id="PF18962"/>
    </source>
</evidence>
<comment type="caution">
    <text evidence="3">The sequence shown here is derived from an EMBL/GenBank/DDBJ whole genome shotgun (WGS) entry which is preliminary data.</text>
</comment>